<gene>
    <name evidence="1" type="ORF">BDY21DRAFT_49824</name>
</gene>
<accession>A0A6A6NY44</accession>
<sequence>MRAWADRGDMDGSIFTSGVLYDQRMTKKRRLLSLLRPASKLPHDRPHYPQRRALLQSFFFFFFFLCCERAPATFRPNLFLGRWAGSWAVQMARSGHDRRHGRAGMCRTPGPSLLAVSDGELALAARLLSNGPLGALRSCAVPGGAPPGRGSSRAVRWFAPGDARPGARRGALFFCRS</sequence>
<evidence type="ECO:0000313" key="2">
    <source>
        <dbReference type="Proteomes" id="UP000799766"/>
    </source>
</evidence>
<dbReference type="EMBL" id="MU001683">
    <property type="protein sequence ID" value="KAF2456407.1"/>
    <property type="molecule type" value="Genomic_DNA"/>
</dbReference>
<proteinExistence type="predicted"/>
<reference evidence="1" key="1">
    <citation type="journal article" date="2020" name="Stud. Mycol.">
        <title>101 Dothideomycetes genomes: a test case for predicting lifestyles and emergence of pathogens.</title>
        <authorList>
            <person name="Haridas S."/>
            <person name="Albert R."/>
            <person name="Binder M."/>
            <person name="Bloem J."/>
            <person name="Labutti K."/>
            <person name="Salamov A."/>
            <person name="Andreopoulos B."/>
            <person name="Baker S."/>
            <person name="Barry K."/>
            <person name="Bills G."/>
            <person name="Bluhm B."/>
            <person name="Cannon C."/>
            <person name="Castanera R."/>
            <person name="Culley D."/>
            <person name="Daum C."/>
            <person name="Ezra D."/>
            <person name="Gonzalez J."/>
            <person name="Henrissat B."/>
            <person name="Kuo A."/>
            <person name="Liang C."/>
            <person name="Lipzen A."/>
            <person name="Lutzoni F."/>
            <person name="Magnuson J."/>
            <person name="Mondo S."/>
            <person name="Nolan M."/>
            <person name="Ohm R."/>
            <person name="Pangilinan J."/>
            <person name="Park H.-J."/>
            <person name="Ramirez L."/>
            <person name="Alfaro M."/>
            <person name="Sun H."/>
            <person name="Tritt A."/>
            <person name="Yoshinaga Y."/>
            <person name="Zwiers L.-H."/>
            <person name="Turgeon B."/>
            <person name="Goodwin S."/>
            <person name="Spatafora J."/>
            <person name="Crous P."/>
            <person name="Grigoriev I."/>
        </authorList>
    </citation>
    <scope>NUCLEOTIDE SEQUENCE</scope>
    <source>
        <strain evidence="1">ATCC 16933</strain>
    </source>
</reference>
<dbReference type="AlphaFoldDB" id="A0A6A6NY44"/>
<keyword evidence="2" id="KW-1185">Reference proteome</keyword>
<organism evidence="1 2">
    <name type="scientific">Lineolata rhizophorae</name>
    <dbReference type="NCBI Taxonomy" id="578093"/>
    <lineage>
        <taxon>Eukaryota</taxon>
        <taxon>Fungi</taxon>
        <taxon>Dikarya</taxon>
        <taxon>Ascomycota</taxon>
        <taxon>Pezizomycotina</taxon>
        <taxon>Dothideomycetes</taxon>
        <taxon>Dothideomycetes incertae sedis</taxon>
        <taxon>Lineolatales</taxon>
        <taxon>Lineolataceae</taxon>
        <taxon>Lineolata</taxon>
    </lineage>
</organism>
<name>A0A6A6NY44_9PEZI</name>
<dbReference type="Proteomes" id="UP000799766">
    <property type="component" value="Unassembled WGS sequence"/>
</dbReference>
<evidence type="ECO:0000313" key="1">
    <source>
        <dbReference type="EMBL" id="KAF2456407.1"/>
    </source>
</evidence>
<protein>
    <submittedName>
        <fullName evidence="1">Uncharacterized protein</fullName>
    </submittedName>
</protein>